<proteinExistence type="predicted"/>
<evidence type="ECO:0000313" key="2">
    <source>
        <dbReference type="EMBL" id="NKE20121.1"/>
    </source>
</evidence>
<reference evidence="1" key="3">
    <citation type="journal article" date="2021" name="Syst. Appl. Microbiol.">
        <title>Roseomonas hellenica sp. nov., isolated from roots of wild-growing Alkanna tinctoria.</title>
        <authorList>
            <person name="Rat A."/>
            <person name="Naranjo H.D."/>
            <person name="Lebbe L."/>
            <person name="Cnockaert M."/>
            <person name="Krigas N."/>
            <person name="Grigoriadou K."/>
            <person name="Maloupa E."/>
            <person name="Willems A."/>
        </authorList>
    </citation>
    <scope>NUCLEOTIDE SEQUENCE</scope>
    <source>
        <strain evidence="1">LMG 31161</strain>
    </source>
</reference>
<protein>
    <submittedName>
        <fullName evidence="1">MoaD/ThiS family protein</fullName>
    </submittedName>
</protein>
<comment type="caution">
    <text evidence="1">The sequence shown here is derived from an EMBL/GenBank/DDBJ whole genome shotgun (WGS) entry which is preliminary data.</text>
</comment>
<dbReference type="RefSeq" id="WP_168044030.1">
    <property type="nucleotide sequence ID" value="NZ_JAAEDK010000110.1"/>
</dbReference>
<reference evidence="2 3" key="2">
    <citation type="submission" date="2020-02" db="EMBL/GenBank/DDBJ databases">
        <authorList>
            <person name="Sun Q."/>
            <person name="Inoue M."/>
        </authorList>
    </citation>
    <scope>NUCLEOTIDE SEQUENCE [LARGE SCALE GENOMIC DNA]</scope>
    <source>
        <strain evidence="2 3">KCTC 22478</strain>
    </source>
</reference>
<dbReference type="EMBL" id="JAAVUP010000020">
    <property type="protein sequence ID" value="NKE20121.1"/>
    <property type="molecule type" value="Genomic_DNA"/>
</dbReference>
<dbReference type="EMBL" id="JAAEDK010000110">
    <property type="protein sequence ID" value="MBR0662529.1"/>
    <property type="molecule type" value="Genomic_DNA"/>
</dbReference>
<organism evidence="1 4">
    <name type="scientific">Neoroseomonas oryzicola</name>
    <dbReference type="NCBI Taxonomy" id="535904"/>
    <lineage>
        <taxon>Bacteria</taxon>
        <taxon>Pseudomonadati</taxon>
        <taxon>Pseudomonadota</taxon>
        <taxon>Alphaproteobacteria</taxon>
        <taxon>Acetobacterales</taxon>
        <taxon>Acetobacteraceae</taxon>
        <taxon>Neoroseomonas</taxon>
    </lineage>
</organism>
<evidence type="ECO:0000313" key="1">
    <source>
        <dbReference type="EMBL" id="MBR0662529.1"/>
    </source>
</evidence>
<dbReference type="InterPro" id="IPR016155">
    <property type="entry name" value="Mopterin_synth/thiamin_S_b"/>
</dbReference>
<name>A0A9X9WQB9_9PROT</name>
<evidence type="ECO:0000313" key="4">
    <source>
        <dbReference type="Proteomes" id="UP001138708"/>
    </source>
</evidence>
<sequence>MAEAVTVLLPEALRRLFPGAPGQVDVVAGSVAEAIAALDGRWPGMRDRLCDSTPAIRRHLNIFVGGERASLETTIPPGGEMIVMTWISGG</sequence>
<evidence type="ECO:0000313" key="3">
    <source>
        <dbReference type="Proteomes" id="UP000746741"/>
    </source>
</evidence>
<accession>A0A9X9WQB9</accession>
<dbReference type="Proteomes" id="UP000746741">
    <property type="component" value="Unassembled WGS sequence"/>
</dbReference>
<dbReference type="Proteomes" id="UP001138708">
    <property type="component" value="Unassembled WGS sequence"/>
</dbReference>
<dbReference type="AlphaFoldDB" id="A0A9X9WQB9"/>
<gene>
    <name evidence="2" type="ORF">GWK15_24410</name>
    <name evidence="1" type="ORF">GXW75_24955</name>
</gene>
<dbReference type="InterPro" id="IPR012675">
    <property type="entry name" value="Beta-grasp_dom_sf"/>
</dbReference>
<dbReference type="SUPFAM" id="SSF54285">
    <property type="entry name" value="MoaD/ThiS"/>
    <property type="match status" value="1"/>
</dbReference>
<keyword evidence="3" id="KW-1185">Reference proteome</keyword>
<reference evidence="1" key="1">
    <citation type="submission" date="2020-01" db="EMBL/GenBank/DDBJ databases">
        <authorList>
            <person name="Rat A."/>
        </authorList>
    </citation>
    <scope>NUCLEOTIDE SEQUENCE</scope>
    <source>
        <strain evidence="1">LMG 31161</strain>
    </source>
</reference>
<dbReference type="Gene3D" id="3.10.20.30">
    <property type="match status" value="1"/>
</dbReference>